<keyword evidence="3" id="KW-1185">Reference proteome</keyword>
<dbReference type="EMBL" id="KZ857526">
    <property type="protein sequence ID" value="RDX41050.1"/>
    <property type="molecule type" value="Genomic_DNA"/>
</dbReference>
<gene>
    <name evidence="2" type="ORF">OH76DRAFT_256485</name>
</gene>
<proteinExistence type="predicted"/>
<evidence type="ECO:0000256" key="1">
    <source>
        <dbReference type="SAM" id="MobiDB-lite"/>
    </source>
</evidence>
<organism evidence="2 3">
    <name type="scientific">Lentinus brumalis</name>
    <dbReference type="NCBI Taxonomy" id="2498619"/>
    <lineage>
        <taxon>Eukaryota</taxon>
        <taxon>Fungi</taxon>
        <taxon>Dikarya</taxon>
        <taxon>Basidiomycota</taxon>
        <taxon>Agaricomycotina</taxon>
        <taxon>Agaricomycetes</taxon>
        <taxon>Polyporales</taxon>
        <taxon>Polyporaceae</taxon>
        <taxon>Lentinus</taxon>
    </lineage>
</organism>
<evidence type="ECO:0000313" key="3">
    <source>
        <dbReference type="Proteomes" id="UP000256964"/>
    </source>
</evidence>
<feature type="compositionally biased region" description="Basic and acidic residues" evidence="1">
    <location>
        <begin position="146"/>
        <end position="156"/>
    </location>
</feature>
<feature type="region of interest" description="Disordered" evidence="1">
    <location>
        <begin position="146"/>
        <end position="184"/>
    </location>
</feature>
<feature type="region of interest" description="Disordered" evidence="1">
    <location>
        <begin position="93"/>
        <end position="122"/>
    </location>
</feature>
<reference evidence="2 3" key="1">
    <citation type="journal article" date="2018" name="Biotechnol. Biofuels">
        <title>Integrative visual omics of the white-rot fungus Polyporus brumalis exposes the biotechnological potential of its oxidative enzymes for delignifying raw plant biomass.</title>
        <authorList>
            <person name="Miyauchi S."/>
            <person name="Rancon A."/>
            <person name="Drula E."/>
            <person name="Hage H."/>
            <person name="Chaduli D."/>
            <person name="Favel A."/>
            <person name="Grisel S."/>
            <person name="Henrissat B."/>
            <person name="Herpoel-Gimbert I."/>
            <person name="Ruiz-Duenas F.J."/>
            <person name="Chevret D."/>
            <person name="Hainaut M."/>
            <person name="Lin J."/>
            <person name="Wang M."/>
            <person name="Pangilinan J."/>
            <person name="Lipzen A."/>
            <person name="Lesage-Meessen L."/>
            <person name="Navarro D."/>
            <person name="Riley R."/>
            <person name="Grigoriev I.V."/>
            <person name="Zhou S."/>
            <person name="Raouche S."/>
            <person name="Rosso M.N."/>
        </authorList>
    </citation>
    <scope>NUCLEOTIDE SEQUENCE [LARGE SCALE GENOMIC DNA]</scope>
    <source>
        <strain evidence="2 3">BRFM 1820</strain>
    </source>
</reference>
<sequence>MLVPRSGVVYCTRTLPRDADALRLERSHALRDVDTTVSRVTNDAVHLSINDDSLQLARSTSAMPFHGRTHACIGRVHVCFLCIANVRTELLASGRGPASSTTPRRTHPPCDKQRAGRGEGDTTCRVDYCDRDTGYGIWDTGYEIRDGTQSDIHPGEVQENNRIGRKPRSGSKTDNGAGHKEREGINIGHERTSTRTYTEGYIARLQASRLGLVGHSIENNKKYTESQEGQNERVGVWVAVRGCADAGGRVPGVRA</sequence>
<name>A0A371CLA1_9APHY</name>
<evidence type="ECO:0000313" key="2">
    <source>
        <dbReference type="EMBL" id="RDX41050.1"/>
    </source>
</evidence>
<dbReference type="AlphaFoldDB" id="A0A371CLA1"/>
<feature type="compositionally biased region" description="Basic and acidic residues" evidence="1">
    <location>
        <begin position="108"/>
        <end position="122"/>
    </location>
</feature>
<accession>A0A371CLA1</accession>
<dbReference type="Proteomes" id="UP000256964">
    <property type="component" value="Unassembled WGS sequence"/>
</dbReference>
<protein>
    <submittedName>
        <fullName evidence="2">Uncharacterized protein</fullName>
    </submittedName>
</protein>